<protein>
    <submittedName>
        <fullName evidence="3">Saccharopine dehydrogenase</fullName>
    </submittedName>
</protein>
<dbReference type="Pfam" id="PF19362">
    <property type="entry name" value="DUF5938"/>
    <property type="match status" value="1"/>
</dbReference>
<gene>
    <name evidence="3" type="ORF">GPA27_21420</name>
</gene>
<evidence type="ECO:0000313" key="4">
    <source>
        <dbReference type="Proteomes" id="UP000634522"/>
    </source>
</evidence>
<dbReference type="PANTHER" id="PTHR43781:SF1">
    <property type="entry name" value="SACCHAROPINE DEHYDROGENASE"/>
    <property type="match status" value="1"/>
</dbReference>
<dbReference type="EMBL" id="WTVS01000058">
    <property type="protein sequence ID" value="NMF99938.1"/>
    <property type="molecule type" value="Genomic_DNA"/>
</dbReference>
<feature type="domain" description="Saccharopine dehydrogenase NADP binding" evidence="1">
    <location>
        <begin position="6"/>
        <end position="119"/>
    </location>
</feature>
<reference evidence="3 4" key="1">
    <citation type="submission" date="2019-12" db="EMBL/GenBank/DDBJ databases">
        <title>Comparative genomics gives insights into the taxonomy of the Azoarcus-Aromatoleum group and reveals separate origins of nif in the plant-associated Azoarcus and non-plant-associated Aromatoleum sub-groups.</title>
        <authorList>
            <person name="Lafos M."/>
            <person name="Maluk M."/>
            <person name="Batista M."/>
            <person name="Junghare M."/>
            <person name="Carmona M."/>
            <person name="Faoro H."/>
            <person name="Cruz L.M."/>
            <person name="Battistoni F."/>
            <person name="De Souza E."/>
            <person name="Pedrosa F."/>
            <person name="Chen W.-M."/>
            <person name="Poole P.S."/>
            <person name="Dixon R.A."/>
            <person name="James E.K."/>
        </authorList>
    </citation>
    <scope>NUCLEOTIDE SEQUENCE [LARGE SCALE GENOMIC DNA]</scope>
    <source>
        <strain evidence="3 4">T</strain>
    </source>
</reference>
<accession>A0ABX1NLF4</accession>
<dbReference type="RefSeq" id="WP_169142476.1">
    <property type="nucleotide sequence ID" value="NZ_WTVS01000058.1"/>
</dbReference>
<organism evidence="3 4">
    <name type="scientific">Aromatoleum toluolicum</name>
    <dbReference type="NCBI Taxonomy" id="90060"/>
    <lineage>
        <taxon>Bacteria</taxon>
        <taxon>Pseudomonadati</taxon>
        <taxon>Pseudomonadota</taxon>
        <taxon>Betaproteobacteria</taxon>
        <taxon>Rhodocyclales</taxon>
        <taxon>Rhodocyclaceae</taxon>
        <taxon>Aromatoleum</taxon>
    </lineage>
</organism>
<dbReference type="InterPro" id="IPR005097">
    <property type="entry name" value="Sacchrp_dh_NADP-bd"/>
</dbReference>
<name>A0ABX1NLF4_9RHOO</name>
<dbReference type="SUPFAM" id="SSF51735">
    <property type="entry name" value="NAD(P)-binding Rossmann-fold domains"/>
    <property type="match status" value="1"/>
</dbReference>
<evidence type="ECO:0000259" key="2">
    <source>
        <dbReference type="Pfam" id="PF19362"/>
    </source>
</evidence>
<dbReference type="PANTHER" id="PTHR43781">
    <property type="entry name" value="SACCHAROPINE DEHYDROGENASE"/>
    <property type="match status" value="1"/>
</dbReference>
<dbReference type="Proteomes" id="UP000634522">
    <property type="component" value="Unassembled WGS sequence"/>
</dbReference>
<dbReference type="Pfam" id="PF03435">
    <property type="entry name" value="Sacchrp_dh_NADP"/>
    <property type="match status" value="1"/>
</dbReference>
<comment type="caution">
    <text evidence="3">The sequence shown here is derived from an EMBL/GenBank/DDBJ whole genome shotgun (WGS) entry which is preliminary data.</text>
</comment>
<evidence type="ECO:0000259" key="1">
    <source>
        <dbReference type="Pfam" id="PF03435"/>
    </source>
</evidence>
<dbReference type="Gene3D" id="3.40.50.720">
    <property type="entry name" value="NAD(P)-binding Rossmann-like Domain"/>
    <property type="match status" value="1"/>
</dbReference>
<evidence type="ECO:0000313" key="3">
    <source>
        <dbReference type="EMBL" id="NMF99938.1"/>
    </source>
</evidence>
<dbReference type="InterPro" id="IPR045982">
    <property type="entry name" value="DUF5938"/>
</dbReference>
<proteinExistence type="predicted"/>
<keyword evidence="4" id="KW-1185">Reference proteome</keyword>
<dbReference type="InterPro" id="IPR036291">
    <property type="entry name" value="NAD(P)-bd_dom_sf"/>
</dbReference>
<sequence length="369" mass="40380">MSKKPVVVYGASGYTGQLTCEFLRHYQIPFIAAGRNRERLEEAMKRVPGIETADYELAVVEHDVGALTKLFAGAKVVCNVVGPFLLYGETVVQAALEAGCHYLDTTGEQAFMLDMRDKYSAEFAKRGLYFGPCTAYQNAVMDIACHACAEHEDIDTIEAVTIPAVTPTVGSAHTLVQMARAKEYFLENGQLTAWPPAYSAELTAPFTTRTVLGIPGAGLAPPLWFTSHPRIRNLKALCAFGNRQLAEQIIGINKLYHNELAKLPEEEQVKALAKIADGVQNGMPPRENPLTARNWDTATGSGLTGRVQYTIYSHSGYQQTGLLQAFVASCLLRMTTPPTGFQSPSQAFGYKNVLATLERFGYAKMVKEI</sequence>
<feature type="domain" description="DUF5938" evidence="2">
    <location>
        <begin position="142"/>
        <end position="363"/>
    </location>
</feature>